<proteinExistence type="predicted"/>
<reference evidence="2" key="1">
    <citation type="submission" date="2023-03" db="EMBL/GenBank/DDBJ databases">
        <title>Massive genome expansion in bonnet fungi (Mycena s.s.) driven by repeated elements and novel gene families across ecological guilds.</title>
        <authorList>
            <consortium name="Lawrence Berkeley National Laboratory"/>
            <person name="Harder C.B."/>
            <person name="Miyauchi S."/>
            <person name="Viragh M."/>
            <person name="Kuo A."/>
            <person name="Thoen E."/>
            <person name="Andreopoulos B."/>
            <person name="Lu D."/>
            <person name="Skrede I."/>
            <person name="Drula E."/>
            <person name="Henrissat B."/>
            <person name="Morin E."/>
            <person name="Kohler A."/>
            <person name="Barry K."/>
            <person name="LaButti K."/>
            <person name="Morin E."/>
            <person name="Salamov A."/>
            <person name="Lipzen A."/>
            <person name="Mereny Z."/>
            <person name="Hegedus B."/>
            <person name="Baldrian P."/>
            <person name="Stursova M."/>
            <person name="Weitz H."/>
            <person name="Taylor A."/>
            <person name="Grigoriev I.V."/>
            <person name="Nagy L.G."/>
            <person name="Martin F."/>
            <person name="Kauserud H."/>
        </authorList>
    </citation>
    <scope>NUCLEOTIDE SEQUENCE</scope>
    <source>
        <strain evidence="2">9284</strain>
    </source>
</reference>
<keyword evidence="1" id="KW-0732">Signal</keyword>
<gene>
    <name evidence="2" type="ORF">FB45DRAFT_1008146</name>
</gene>
<evidence type="ECO:0000313" key="2">
    <source>
        <dbReference type="EMBL" id="KAJ7615913.1"/>
    </source>
</evidence>
<feature type="signal peptide" evidence="1">
    <location>
        <begin position="1"/>
        <end position="19"/>
    </location>
</feature>
<dbReference type="EMBL" id="JARKIF010000023">
    <property type="protein sequence ID" value="KAJ7615913.1"/>
    <property type="molecule type" value="Genomic_DNA"/>
</dbReference>
<dbReference type="AlphaFoldDB" id="A0AAD7FFM6"/>
<keyword evidence="3" id="KW-1185">Reference proteome</keyword>
<dbReference type="Proteomes" id="UP001221142">
    <property type="component" value="Unassembled WGS sequence"/>
</dbReference>
<evidence type="ECO:0000313" key="3">
    <source>
        <dbReference type="Proteomes" id="UP001221142"/>
    </source>
</evidence>
<feature type="chain" id="PRO_5042088969" evidence="1">
    <location>
        <begin position="20"/>
        <end position="114"/>
    </location>
</feature>
<comment type="caution">
    <text evidence="2">The sequence shown here is derived from an EMBL/GenBank/DDBJ whole genome shotgun (WGS) entry which is preliminary data.</text>
</comment>
<organism evidence="2 3">
    <name type="scientific">Roridomyces roridus</name>
    <dbReference type="NCBI Taxonomy" id="1738132"/>
    <lineage>
        <taxon>Eukaryota</taxon>
        <taxon>Fungi</taxon>
        <taxon>Dikarya</taxon>
        <taxon>Basidiomycota</taxon>
        <taxon>Agaricomycotina</taxon>
        <taxon>Agaricomycetes</taxon>
        <taxon>Agaricomycetidae</taxon>
        <taxon>Agaricales</taxon>
        <taxon>Marasmiineae</taxon>
        <taxon>Mycenaceae</taxon>
        <taxon>Roridomyces</taxon>
    </lineage>
</organism>
<accession>A0AAD7FFM6</accession>
<name>A0AAD7FFM6_9AGAR</name>
<sequence length="114" mass="11820">MTLKFTVFATLLLAGFATAGPAIQARQVDEDILNLCFADTSLGCFQAEALIDGSCGGFPRFSSPFGTVSLETAGPVCTLFEETACTGTSALFSSVDTTELATLGLNNVESFSCV</sequence>
<protein>
    <submittedName>
        <fullName evidence="2">Uncharacterized protein</fullName>
    </submittedName>
</protein>
<evidence type="ECO:0000256" key="1">
    <source>
        <dbReference type="SAM" id="SignalP"/>
    </source>
</evidence>